<dbReference type="KEGG" id="scs:Sta7437_4217"/>
<reference evidence="2" key="1">
    <citation type="journal article" date="2013" name="Proc. Natl. Acad. Sci. U.S.A.">
        <title>Improving the coverage of the cyanobacterial phylum using diversity-driven genome sequencing.</title>
        <authorList>
            <person name="Shih P.M."/>
            <person name="Wu D."/>
            <person name="Latifi A."/>
            <person name="Axen S.D."/>
            <person name="Fewer D.P."/>
            <person name="Talla E."/>
            <person name="Calteau A."/>
            <person name="Cai F."/>
            <person name="Tandeau de Marsac N."/>
            <person name="Rippka R."/>
            <person name="Herdman M."/>
            <person name="Sivonen K."/>
            <person name="Coursin T."/>
            <person name="Laurent T."/>
            <person name="Goodwin L."/>
            <person name="Nolan M."/>
            <person name="Davenport K.W."/>
            <person name="Han C.S."/>
            <person name="Rubin E.M."/>
            <person name="Eisen J.A."/>
            <person name="Woyke T."/>
            <person name="Gugger M."/>
            <person name="Kerfeld C.A."/>
        </authorList>
    </citation>
    <scope>NUCLEOTIDE SEQUENCE [LARGE SCALE GENOMIC DNA]</scope>
    <source>
        <strain evidence="2">ATCC 29371 / PCC 7437</strain>
    </source>
</reference>
<dbReference type="RefSeq" id="WP_015195344.1">
    <property type="nucleotide sequence ID" value="NC_019748.1"/>
</dbReference>
<dbReference type="EMBL" id="CP003653">
    <property type="protein sequence ID" value="AFZ37690.1"/>
    <property type="molecule type" value="Genomic_DNA"/>
</dbReference>
<dbReference type="STRING" id="111780.Sta7437_4217"/>
<name>K9XYL1_STAC7</name>
<protein>
    <submittedName>
        <fullName evidence="1">Uncharacterized protein</fullName>
    </submittedName>
</protein>
<organism evidence="1 2">
    <name type="scientific">Stanieria cyanosphaera (strain ATCC 29371 / PCC 7437)</name>
    <dbReference type="NCBI Taxonomy" id="111780"/>
    <lineage>
        <taxon>Bacteria</taxon>
        <taxon>Bacillati</taxon>
        <taxon>Cyanobacteriota</taxon>
        <taxon>Cyanophyceae</taxon>
        <taxon>Pleurocapsales</taxon>
        <taxon>Dermocarpellaceae</taxon>
        <taxon>Stanieria</taxon>
    </lineage>
</organism>
<keyword evidence="2" id="KW-1185">Reference proteome</keyword>
<sequence length="145" mass="16673">MTDWWKILATAAEEVEQFFEEVGKAVESFTDEVGEKIETVVEQVQETIIIEIDQYVQDFFELIIEAGSEVEEILFEDLEALTNDSEFIFMRQELPTAKHHPACIGCCNYHGVVYGENLLVCAMHPYGWDDENCPDWEGNRNNTSN</sequence>
<dbReference type="HOGENOM" id="CLU_1871567_0_0_3"/>
<accession>K9XYL1</accession>
<evidence type="ECO:0000313" key="1">
    <source>
        <dbReference type="EMBL" id="AFZ37690.1"/>
    </source>
</evidence>
<proteinExistence type="predicted"/>
<gene>
    <name evidence="1" type="ordered locus">Sta7437_4217</name>
</gene>
<dbReference type="OrthoDB" id="511993at2"/>
<evidence type="ECO:0000313" key="2">
    <source>
        <dbReference type="Proteomes" id="UP000010473"/>
    </source>
</evidence>
<dbReference type="AlphaFoldDB" id="K9XYL1"/>
<dbReference type="eggNOG" id="ENOG5032YBC">
    <property type="taxonomic scope" value="Bacteria"/>
</dbReference>
<dbReference type="Proteomes" id="UP000010473">
    <property type="component" value="Chromosome"/>
</dbReference>